<name>A0A084BAC4_STACB</name>
<keyword evidence="2" id="KW-1185">Reference proteome</keyword>
<dbReference type="HOGENOM" id="CLU_000680_30_6_1"/>
<dbReference type="Gene3D" id="3.30.420.10">
    <property type="entry name" value="Ribonuclease H-like superfamily/Ribonuclease H"/>
    <property type="match status" value="1"/>
</dbReference>
<dbReference type="InterPro" id="IPR012337">
    <property type="entry name" value="RNaseH-like_sf"/>
</dbReference>
<organism evidence="1 2">
    <name type="scientific">Stachybotrys chartarum (strain CBS 109288 / IBT 7711)</name>
    <name type="common">Toxic black mold</name>
    <name type="synonym">Stilbospora chartarum</name>
    <dbReference type="NCBI Taxonomy" id="1280523"/>
    <lineage>
        <taxon>Eukaryota</taxon>
        <taxon>Fungi</taxon>
        <taxon>Dikarya</taxon>
        <taxon>Ascomycota</taxon>
        <taxon>Pezizomycotina</taxon>
        <taxon>Sordariomycetes</taxon>
        <taxon>Hypocreomycetidae</taxon>
        <taxon>Hypocreales</taxon>
        <taxon>Stachybotryaceae</taxon>
        <taxon>Stachybotrys</taxon>
    </lineage>
</organism>
<dbReference type="InterPro" id="IPR036397">
    <property type="entry name" value="RNaseH_sf"/>
</dbReference>
<sequence>MGTERISTVYAAELQGILLALQIAREDKQRGNTRSRVCIYTDNQADIRSSAKPKGKP</sequence>
<reference evidence="1 2" key="1">
    <citation type="journal article" date="2014" name="BMC Genomics">
        <title>Comparative genome sequencing reveals chemotype-specific gene clusters in the toxigenic black mold Stachybotrys.</title>
        <authorList>
            <person name="Semeiks J."/>
            <person name="Borek D."/>
            <person name="Otwinowski Z."/>
            <person name="Grishin N.V."/>
        </authorList>
    </citation>
    <scope>NUCLEOTIDE SEQUENCE [LARGE SCALE GENOMIC DNA]</scope>
    <source>
        <strain evidence="2">CBS 109288 / IBT 7711</strain>
    </source>
</reference>
<dbReference type="OrthoDB" id="5082906at2759"/>
<gene>
    <name evidence="1" type="ORF">S7711_11548</name>
</gene>
<evidence type="ECO:0000313" key="2">
    <source>
        <dbReference type="Proteomes" id="UP000028045"/>
    </source>
</evidence>
<dbReference type="Proteomes" id="UP000028045">
    <property type="component" value="Unassembled WGS sequence"/>
</dbReference>
<evidence type="ECO:0000313" key="1">
    <source>
        <dbReference type="EMBL" id="KEY74503.1"/>
    </source>
</evidence>
<dbReference type="SUPFAM" id="SSF53098">
    <property type="entry name" value="Ribonuclease H-like"/>
    <property type="match status" value="1"/>
</dbReference>
<dbReference type="AlphaFoldDB" id="A0A084BAC4"/>
<proteinExistence type="predicted"/>
<dbReference type="GO" id="GO:0003676">
    <property type="term" value="F:nucleic acid binding"/>
    <property type="evidence" value="ECO:0007669"/>
    <property type="project" value="InterPro"/>
</dbReference>
<protein>
    <submittedName>
        <fullName evidence="1">Uncharacterized protein</fullName>
    </submittedName>
</protein>
<accession>A0A084BAC4</accession>
<feature type="non-terminal residue" evidence="1">
    <location>
        <position position="57"/>
    </location>
</feature>
<dbReference type="EMBL" id="KL647517">
    <property type="protein sequence ID" value="KEY74503.1"/>
    <property type="molecule type" value="Genomic_DNA"/>
</dbReference>